<reference evidence="6 7" key="1">
    <citation type="submission" date="2018-03" db="EMBL/GenBank/DDBJ databases">
        <title>Genomic Encyclopedia of Archaeal and Bacterial Type Strains, Phase II (KMG-II): from individual species to whole genera.</title>
        <authorList>
            <person name="Goeker M."/>
        </authorList>
    </citation>
    <scope>NUCLEOTIDE SEQUENCE [LARGE SCALE GENOMIC DNA]</scope>
    <source>
        <strain evidence="6 7">DSM 25027</strain>
    </source>
</reference>
<accession>A0A2T0M9K1</accession>
<dbReference type="Pfam" id="PF04505">
    <property type="entry name" value="CD225"/>
    <property type="match status" value="1"/>
</dbReference>
<evidence type="ECO:0000256" key="3">
    <source>
        <dbReference type="ARBA" id="ARBA00022989"/>
    </source>
</evidence>
<keyword evidence="7" id="KW-1185">Reference proteome</keyword>
<sequence length="94" mass="10124">MENNSGLPPKPNNYLVWAILSTIFCCLPTGIASIVYASKVNEAYARGEYEEAEKASKNAKMWAMIGAGVGLLVTIVYFIFFGFAIFASAADAGF</sequence>
<dbReference type="InterPro" id="IPR007593">
    <property type="entry name" value="CD225/Dispanin_fam"/>
</dbReference>
<dbReference type="PANTHER" id="PTHR14948">
    <property type="entry name" value="NG5"/>
    <property type="match status" value="1"/>
</dbReference>
<keyword evidence="4 5" id="KW-0472">Membrane</keyword>
<gene>
    <name evidence="6" type="ORF">CLV81_2544</name>
</gene>
<evidence type="ECO:0000256" key="4">
    <source>
        <dbReference type="ARBA" id="ARBA00023136"/>
    </source>
</evidence>
<dbReference type="PANTHER" id="PTHR14948:SF25">
    <property type="entry name" value="DUF4190 DOMAIN-CONTAINING PROTEIN"/>
    <property type="match status" value="1"/>
</dbReference>
<dbReference type="InterPro" id="IPR051423">
    <property type="entry name" value="CD225/Dispanin"/>
</dbReference>
<evidence type="ECO:0000313" key="7">
    <source>
        <dbReference type="Proteomes" id="UP000237640"/>
    </source>
</evidence>
<protein>
    <submittedName>
        <fullName evidence="6">Interferon-induced transmembrane protein</fullName>
    </submittedName>
</protein>
<dbReference type="OrthoDB" id="9815705at2"/>
<evidence type="ECO:0000256" key="5">
    <source>
        <dbReference type="SAM" id="Phobius"/>
    </source>
</evidence>
<dbReference type="Proteomes" id="UP000237640">
    <property type="component" value="Unassembled WGS sequence"/>
</dbReference>
<evidence type="ECO:0000256" key="2">
    <source>
        <dbReference type="ARBA" id="ARBA00022692"/>
    </source>
</evidence>
<dbReference type="AlphaFoldDB" id="A0A2T0M9K1"/>
<feature type="transmembrane region" description="Helical" evidence="5">
    <location>
        <begin position="14"/>
        <end position="37"/>
    </location>
</feature>
<evidence type="ECO:0000256" key="1">
    <source>
        <dbReference type="ARBA" id="ARBA00004370"/>
    </source>
</evidence>
<organism evidence="6 7">
    <name type="scientific">Flagellimonas meridianipacifica</name>
    <dbReference type="NCBI Taxonomy" id="1080225"/>
    <lineage>
        <taxon>Bacteria</taxon>
        <taxon>Pseudomonadati</taxon>
        <taxon>Bacteroidota</taxon>
        <taxon>Flavobacteriia</taxon>
        <taxon>Flavobacteriales</taxon>
        <taxon>Flavobacteriaceae</taxon>
        <taxon>Flagellimonas</taxon>
    </lineage>
</organism>
<comment type="caution">
    <text evidence="6">The sequence shown here is derived from an EMBL/GenBank/DDBJ whole genome shotgun (WGS) entry which is preliminary data.</text>
</comment>
<proteinExistence type="predicted"/>
<feature type="transmembrane region" description="Helical" evidence="5">
    <location>
        <begin position="62"/>
        <end position="87"/>
    </location>
</feature>
<comment type="subcellular location">
    <subcellularLocation>
        <location evidence="1">Membrane</location>
    </subcellularLocation>
</comment>
<keyword evidence="3 5" id="KW-1133">Transmembrane helix</keyword>
<dbReference type="RefSeq" id="WP_106145455.1">
    <property type="nucleotide sequence ID" value="NZ_PVYX01000002.1"/>
</dbReference>
<evidence type="ECO:0000313" key="6">
    <source>
        <dbReference type="EMBL" id="PRX54148.1"/>
    </source>
</evidence>
<name>A0A2T0M9K1_9FLAO</name>
<keyword evidence="2 5" id="KW-0812">Transmembrane</keyword>
<dbReference type="GO" id="GO:0016020">
    <property type="term" value="C:membrane"/>
    <property type="evidence" value="ECO:0007669"/>
    <property type="project" value="UniProtKB-SubCell"/>
</dbReference>
<dbReference type="EMBL" id="PVYX01000002">
    <property type="protein sequence ID" value="PRX54148.1"/>
    <property type="molecule type" value="Genomic_DNA"/>
</dbReference>